<keyword evidence="4" id="KW-0804">Transcription</keyword>
<evidence type="ECO:0000256" key="2">
    <source>
        <dbReference type="ARBA" id="ARBA00023015"/>
    </source>
</evidence>
<dbReference type="EMBL" id="FQXP01000004">
    <property type="protein sequence ID" value="SHH66547.1"/>
    <property type="molecule type" value="Genomic_DNA"/>
</dbReference>
<name>A0A1M5UU26_9CLOT</name>
<evidence type="ECO:0000256" key="1">
    <source>
        <dbReference type="ARBA" id="ARBA00022491"/>
    </source>
</evidence>
<dbReference type="SUPFAM" id="SSF55136">
    <property type="entry name" value="Probable bacterial effector-binding domain"/>
    <property type="match status" value="1"/>
</dbReference>
<evidence type="ECO:0000256" key="4">
    <source>
        <dbReference type="ARBA" id="ARBA00023163"/>
    </source>
</evidence>
<dbReference type="Proteomes" id="UP000184526">
    <property type="component" value="Unassembled WGS sequence"/>
</dbReference>
<dbReference type="SMART" id="SM00422">
    <property type="entry name" value="HTH_MERR"/>
    <property type="match status" value="1"/>
</dbReference>
<dbReference type="Gene3D" id="1.10.1660.10">
    <property type="match status" value="1"/>
</dbReference>
<dbReference type="GO" id="GO:0003677">
    <property type="term" value="F:DNA binding"/>
    <property type="evidence" value="ECO:0007669"/>
    <property type="project" value="UniProtKB-KW"/>
</dbReference>
<keyword evidence="2" id="KW-0805">Transcription regulation</keyword>
<reference evidence="7 8" key="1">
    <citation type="submission" date="2016-11" db="EMBL/GenBank/DDBJ databases">
        <authorList>
            <person name="Jaros S."/>
            <person name="Januszkiewicz K."/>
            <person name="Wedrychowicz H."/>
        </authorList>
    </citation>
    <scope>NUCLEOTIDE SEQUENCE [LARGE SCALE GENOMIC DNA]</scope>
    <source>
        <strain evidence="7 8">DSM 3089</strain>
    </source>
</reference>
<evidence type="ECO:0000313" key="7">
    <source>
        <dbReference type="EMBL" id="SHH66547.1"/>
    </source>
</evidence>
<dbReference type="RefSeq" id="WP_072830613.1">
    <property type="nucleotide sequence ID" value="NZ_FQXP01000004.1"/>
</dbReference>
<dbReference type="PROSITE" id="PS00552">
    <property type="entry name" value="HTH_MERR_1"/>
    <property type="match status" value="1"/>
</dbReference>
<dbReference type="InterPro" id="IPR029442">
    <property type="entry name" value="GyrI-like"/>
</dbReference>
<dbReference type="Pfam" id="PF13411">
    <property type="entry name" value="MerR_1"/>
    <property type="match status" value="1"/>
</dbReference>
<dbReference type="AlphaFoldDB" id="A0A1M5UU26"/>
<dbReference type="CDD" id="cd01107">
    <property type="entry name" value="HTH_BmrR"/>
    <property type="match status" value="1"/>
</dbReference>
<feature type="coiled-coil region" evidence="5">
    <location>
        <begin position="85"/>
        <end position="119"/>
    </location>
</feature>
<feature type="domain" description="HTH merR-type" evidence="6">
    <location>
        <begin position="4"/>
        <end position="74"/>
    </location>
</feature>
<dbReference type="STRING" id="1121306.SAMN02745196_00942"/>
<dbReference type="SUPFAM" id="SSF46955">
    <property type="entry name" value="Putative DNA-binding domain"/>
    <property type="match status" value="1"/>
</dbReference>
<keyword evidence="8" id="KW-1185">Reference proteome</keyword>
<dbReference type="InterPro" id="IPR011256">
    <property type="entry name" value="Reg_factor_effector_dom_sf"/>
</dbReference>
<keyword evidence="1" id="KW-0678">Repressor</keyword>
<accession>A0A1M5UU26</accession>
<dbReference type="Pfam" id="PF06445">
    <property type="entry name" value="GyrI-like"/>
    <property type="match status" value="1"/>
</dbReference>
<evidence type="ECO:0000256" key="5">
    <source>
        <dbReference type="SAM" id="Coils"/>
    </source>
</evidence>
<dbReference type="PANTHER" id="PTHR30204">
    <property type="entry name" value="REDOX-CYCLING DRUG-SENSING TRANSCRIPTIONAL ACTIVATOR SOXR"/>
    <property type="match status" value="1"/>
</dbReference>
<dbReference type="Gene3D" id="3.20.80.10">
    <property type="entry name" value="Regulatory factor, effector binding domain"/>
    <property type="match status" value="1"/>
</dbReference>
<dbReference type="OrthoDB" id="9773308at2"/>
<dbReference type="InterPro" id="IPR047057">
    <property type="entry name" value="MerR_fam"/>
</dbReference>
<keyword evidence="3 7" id="KW-0238">DNA-binding</keyword>
<keyword evidence="5" id="KW-0175">Coiled coil</keyword>
<dbReference type="InterPro" id="IPR009061">
    <property type="entry name" value="DNA-bd_dom_put_sf"/>
</dbReference>
<evidence type="ECO:0000256" key="3">
    <source>
        <dbReference type="ARBA" id="ARBA00023125"/>
    </source>
</evidence>
<dbReference type="GO" id="GO:0003700">
    <property type="term" value="F:DNA-binding transcription factor activity"/>
    <property type="evidence" value="ECO:0007669"/>
    <property type="project" value="InterPro"/>
</dbReference>
<gene>
    <name evidence="7" type="ORF">SAMN02745196_00942</name>
</gene>
<protein>
    <submittedName>
        <fullName evidence="7">DNA-binding transcriptional regulator, MerR family</fullName>
    </submittedName>
</protein>
<evidence type="ECO:0000313" key="8">
    <source>
        <dbReference type="Proteomes" id="UP000184526"/>
    </source>
</evidence>
<dbReference type="PANTHER" id="PTHR30204:SF69">
    <property type="entry name" value="MERR-FAMILY TRANSCRIPTIONAL REGULATOR"/>
    <property type="match status" value="1"/>
</dbReference>
<evidence type="ECO:0000259" key="6">
    <source>
        <dbReference type="PROSITE" id="PS50937"/>
    </source>
</evidence>
<proteinExistence type="predicted"/>
<dbReference type="InterPro" id="IPR000551">
    <property type="entry name" value="MerR-type_HTH_dom"/>
</dbReference>
<dbReference type="PROSITE" id="PS50937">
    <property type="entry name" value="HTH_MERR_2"/>
    <property type="match status" value="1"/>
</dbReference>
<organism evidence="7 8">
    <name type="scientific">Clostridium collagenovorans DSM 3089</name>
    <dbReference type="NCBI Taxonomy" id="1121306"/>
    <lineage>
        <taxon>Bacteria</taxon>
        <taxon>Bacillati</taxon>
        <taxon>Bacillota</taxon>
        <taxon>Clostridia</taxon>
        <taxon>Eubacteriales</taxon>
        <taxon>Clostridiaceae</taxon>
        <taxon>Clostridium</taxon>
    </lineage>
</organism>
<sequence>MSKYISIGEMSKLSNISIQTLRHYDKIGLLRPTYTNEKTGYRYYSIKHFIAIDLIKQCKAMGLSLDEIKELIGNYTSLESVISILSKQEKVIDEKIRELSNIKNNISYLENRIKDSLNKGFNEVFIKHNKERNYIKYNYGSRFTDEFEMNLRKALLDMEKKYSSFISELAFVTSYSQVKNGEELKYDSLLLNIIKDTPHNEKNVVTLPEGDYLTLYFDDSYEENRKYFNIIMDYIEQHNIEVQGDFYEVYIMTRVGNDGKDKSLAQVEILIKNT</sequence>